<dbReference type="AlphaFoldDB" id="A0A2P2QRS7"/>
<sequence length="25" mass="2981">MFTRYFASPGDTSYVLFTLFCSLQW</sequence>
<organism evidence="1">
    <name type="scientific">Rhizophora mucronata</name>
    <name type="common">Asiatic mangrove</name>
    <dbReference type="NCBI Taxonomy" id="61149"/>
    <lineage>
        <taxon>Eukaryota</taxon>
        <taxon>Viridiplantae</taxon>
        <taxon>Streptophyta</taxon>
        <taxon>Embryophyta</taxon>
        <taxon>Tracheophyta</taxon>
        <taxon>Spermatophyta</taxon>
        <taxon>Magnoliopsida</taxon>
        <taxon>eudicotyledons</taxon>
        <taxon>Gunneridae</taxon>
        <taxon>Pentapetalae</taxon>
        <taxon>rosids</taxon>
        <taxon>fabids</taxon>
        <taxon>Malpighiales</taxon>
        <taxon>Rhizophoraceae</taxon>
        <taxon>Rhizophora</taxon>
    </lineage>
</organism>
<name>A0A2P2QRS7_RHIMU</name>
<reference evidence="1" key="1">
    <citation type="submission" date="2018-02" db="EMBL/GenBank/DDBJ databases">
        <title>Rhizophora mucronata_Transcriptome.</title>
        <authorList>
            <person name="Meera S.P."/>
            <person name="Sreeshan A."/>
            <person name="Augustine A."/>
        </authorList>
    </citation>
    <scope>NUCLEOTIDE SEQUENCE</scope>
    <source>
        <tissue evidence="1">Leaf</tissue>
    </source>
</reference>
<accession>A0A2P2QRS7</accession>
<protein>
    <submittedName>
        <fullName evidence="1">Uncharacterized protein</fullName>
    </submittedName>
</protein>
<dbReference type="EMBL" id="GGEC01089216">
    <property type="protein sequence ID" value="MBX69700.1"/>
    <property type="molecule type" value="Transcribed_RNA"/>
</dbReference>
<evidence type="ECO:0000313" key="1">
    <source>
        <dbReference type="EMBL" id="MBX69700.1"/>
    </source>
</evidence>
<proteinExistence type="predicted"/>